<proteinExistence type="predicted"/>
<dbReference type="KEGG" id="ffu:CLAFUR5_00604"/>
<protein>
    <submittedName>
        <fullName evidence="1">Uncharacterized protein</fullName>
    </submittedName>
</protein>
<dbReference type="AlphaFoldDB" id="A0A9Q8L784"/>
<organism evidence="1 2">
    <name type="scientific">Passalora fulva</name>
    <name type="common">Tomato leaf mold</name>
    <name type="synonym">Cladosporium fulvum</name>
    <dbReference type="NCBI Taxonomy" id="5499"/>
    <lineage>
        <taxon>Eukaryota</taxon>
        <taxon>Fungi</taxon>
        <taxon>Dikarya</taxon>
        <taxon>Ascomycota</taxon>
        <taxon>Pezizomycotina</taxon>
        <taxon>Dothideomycetes</taxon>
        <taxon>Dothideomycetidae</taxon>
        <taxon>Mycosphaerellales</taxon>
        <taxon>Mycosphaerellaceae</taxon>
        <taxon>Fulvia</taxon>
    </lineage>
</organism>
<accession>A0A9Q8L784</accession>
<evidence type="ECO:0000313" key="2">
    <source>
        <dbReference type="Proteomes" id="UP000756132"/>
    </source>
</evidence>
<evidence type="ECO:0000313" key="1">
    <source>
        <dbReference type="EMBL" id="UJO12056.1"/>
    </source>
</evidence>
<sequence>MHSQRRESPTRTFSPVLGAMQHCTLECASPSILAQTIDTKLNLTFPKYSKPFDVTSRLRLFFEKPIIFHGFTVASAVHRDILRNEPALSRDQEIIVHHSKLLRLLHDLLNNLDDADIELAVLAILLLTLADLDCFQLGRDSIIPFIPHMASANWINVFGRVMSLDNSRFNEHVRAMETLSMRRGGIQQLQLPGLGVQVA</sequence>
<gene>
    <name evidence="1" type="ORF">CLAFUR5_00604</name>
</gene>
<keyword evidence="2" id="KW-1185">Reference proteome</keyword>
<reference evidence="1" key="1">
    <citation type="submission" date="2021-12" db="EMBL/GenBank/DDBJ databases">
        <authorList>
            <person name="Zaccaron A."/>
            <person name="Stergiopoulos I."/>
        </authorList>
    </citation>
    <scope>NUCLEOTIDE SEQUENCE</scope>
    <source>
        <strain evidence="1">Race5_Kim</strain>
    </source>
</reference>
<name>A0A9Q8L784_PASFU</name>
<dbReference type="GeneID" id="71980482"/>
<dbReference type="Proteomes" id="UP000756132">
    <property type="component" value="Chromosome 1"/>
</dbReference>
<dbReference type="RefSeq" id="XP_047756422.1">
    <property type="nucleotide sequence ID" value="XM_047899752.1"/>
</dbReference>
<dbReference type="EMBL" id="CP090163">
    <property type="protein sequence ID" value="UJO12056.1"/>
    <property type="molecule type" value="Genomic_DNA"/>
</dbReference>
<reference evidence="1" key="2">
    <citation type="journal article" date="2022" name="Microb. Genom.">
        <title>A chromosome-scale genome assembly of the tomato pathogen Cladosporium fulvum reveals a compartmentalized genome architecture and the presence of a dispensable chromosome.</title>
        <authorList>
            <person name="Zaccaron A.Z."/>
            <person name="Chen L.H."/>
            <person name="Samaras A."/>
            <person name="Stergiopoulos I."/>
        </authorList>
    </citation>
    <scope>NUCLEOTIDE SEQUENCE</scope>
    <source>
        <strain evidence="1">Race5_Kim</strain>
    </source>
</reference>